<dbReference type="AlphaFoldDB" id="A0A9J6FAM0"/>
<evidence type="ECO:0000313" key="1">
    <source>
        <dbReference type="EMBL" id="KAH9359989.1"/>
    </source>
</evidence>
<dbReference type="OrthoDB" id="6159741at2759"/>
<organism evidence="1 2">
    <name type="scientific">Haemaphysalis longicornis</name>
    <name type="common">Bush tick</name>
    <dbReference type="NCBI Taxonomy" id="44386"/>
    <lineage>
        <taxon>Eukaryota</taxon>
        <taxon>Metazoa</taxon>
        <taxon>Ecdysozoa</taxon>
        <taxon>Arthropoda</taxon>
        <taxon>Chelicerata</taxon>
        <taxon>Arachnida</taxon>
        <taxon>Acari</taxon>
        <taxon>Parasitiformes</taxon>
        <taxon>Ixodida</taxon>
        <taxon>Ixodoidea</taxon>
        <taxon>Ixodidae</taxon>
        <taxon>Haemaphysalinae</taxon>
        <taxon>Haemaphysalis</taxon>
    </lineage>
</organism>
<comment type="caution">
    <text evidence="1">The sequence shown here is derived from an EMBL/GenBank/DDBJ whole genome shotgun (WGS) entry which is preliminary data.</text>
</comment>
<dbReference type="OMA" id="QNGEHIF"/>
<accession>A0A9J6FAM0</accession>
<dbReference type="EMBL" id="JABSTR010000001">
    <property type="protein sequence ID" value="KAH9359989.1"/>
    <property type="molecule type" value="Genomic_DNA"/>
</dbReference>
<reference evidence="1 2" key="1">
    <citation type="journal article" date="2020" name="Cell">
        <title>Large-Scale Comparative Analyses of Tick Genomes Elucidate Their Genetic Diversity and Vector Capacities.</title>
        <authorList>
            <consortium name="Tick Genome and Microbiome Consortium (TIGMIC)"/>
            <person name="Jia N."/>
            <person name="Wang J."/>
            <person name="Shi W."/>
            <person name="Du L."/>
            <person name="Sun Y."/>
            <person name="Zhan W."/>
            <person name="Jiang J.F."/>
            <person name="Wang Q."/>
            <person name="Zhang B."/>
            <person name="Ji P."/>
            <person name="Bell-Sakyi L."/>
            <person name="Cui X.M."/>
            <person name="Yuan T.T."/>
            <person name="Jiang B.G."/>
            <person name="Yang W.F."/>
            <person name="Lam T.T."/>
            <person name="Chang Q.C."/>
            <person name="Ding S.J."/>
            <person name="Wang X.J."/>
            <person name="Zhu J.G."/>
            <person name="Ruan X.D."/>
            <person name="Zhao L."/>
            <person name="Wei J.T."/>
            <person name="Ye R.Z."/>
            <person name="Que T.C."/>
            <person name="Du C.H."/>
            <person name="Zhou Y.H."/>
            <person name="Cheng J.X."/>
            <person name="Dai P.F."/>
            <person name="Guo W.B."/>
            <person name="Han X.H."/>
            <person name="Huang E.J."/>
            <person name="Li L.F."/>
            <person name="Wei W."/>
            <person name="Gao Y.C."/>
            <person name="Liu J.Z."/>
            <person name="Shao H.Z."/>
            <person name="Wang X."/>
            <person name="Wang C.C."/>
            <person name="Yang T.C."/>
            <person name="Huo Q.B."/>
            <person name="Li W."/>
            <person name="Chen H.Y."/>
            <person name="Chen S.E."/>
            <person name="Zhou L.G."/>
            <person name="Ni X.B."/>
            <person name="Tian J.H."/>
            <person name="Sheng Y."/>
            <person name="Liu T."/>
            <person name="Pan Y.S."/>
            <person name="Xia L.Y."/>
            <person name="Li J."/>
            <person name="Zhao F."/>
            <person name="Cao W.C."/>
        </authorList>
    </citation>
    <scope>NUCLEOTIDE SEQUENCE [LARGE SCALE GENOMIC DNA]</scope>
    <source>
        <strain evidence="1">HaeL-2018</strain>
    </source>
</reference>
<evidence type="ECO:0000313" key="2">
    <source>
        <dbReference type="Proteomes" id="UP000821853"/>
    </source>
</evidence>
<dbReference type="SUPFAM" id="SSF56219">
    <property type="entry name" value="DNase I-like"/>
    <property type="match status" value="1"/>
</dbReference>
<protein>
    <submittedName>
        <fullName evidence="1">Uncharacterized protein</fullName>
    </submittedName>
</protein>
<proteinExistence type="predicted"/>
<dbReference type="InterPro" id="IPR036691">
    <property type="entry name" value="Endo/exonu/phosph_ase_sf"/>
</dbReference>
<keyword evidence="2" id="KW-1185">Reference proteome</keyword>
<name>A0A9J6FAM0_HAELO</name>
<dbReference type="VEuPathDB" id="VectorBase:HLOH_040815"/>
<sequence length="129" mass="14498">MGCQSPFLSPEDTTSSSPYKDASTELLVEIVDEFGFLDVAECLESGRDVSFTHFQGTSHARLDRIYASLELIPKFKGYRVDPVSFSDHCMVKSSVGPRRQGTAFSWNLWKLNAKLLNDETFIDAVKKKI</sequence>
<dbReference type="Proteomes" id="UP000821853">
    <property type="component" value="Chromosome 1"/>
</dbReference>
<dbReference type="Gene3D" id="3.60.10.10">
    <property type="entry name" value="Endonuclease/exonuclease/phosphatase"/>
    <property type="match status" value="1"/>
</dbReference>
<gene>
    <name evidence="1" type="ORF">HPB48_020779</name>
</gene>